<comment type="caution">
    <text evidence="1">Lacks conserved residue(s) required for the propagation of feature annotation.</text>
</comment>
<gene>
    <name evidence="6" type="ORF">CDAUBV1_LOCUS9617</name>
</gene>
<feature type="disulfide bond" evidence="1">
    <location>
        <begin position="456"/>
        <end position="466"/>
    </location>
</feature>
<feature type="region of interest" description="Disordered" evidence="2">
    <location>
        <begin position="1124"/>
        <end position="1146"/>
    </location>
</feature>
<dbReference type="InterPro" id="IPR002049">
    <property type="entry name" value="LE_dom"/>
</dbReference>
<sequence>MTENSHFIQFILWLFVLTEIASCEYTYFRTNEKLHITIPDGSKLKTGYSNTLKFREPQYKTLEEIFNPPDLMYGRFHGFLDLFKQSLRGRQNRTHVRVMRKALASAIHFLESNTTFCIYNHLCPPTVKGFKDIVCMWKIFFHCLTQYDFREYKNACTQEFLVADPGKAPAVNSTLDWNPNRDVRALPLGEDMLLILFNLGLCQHYHYHYRFICPNLCLGYMHSKSSSVGIPSSIGNPCKKIQNTRTEQCFNRRVWSNYIHDLFADLVDPSMWEILPGEGRTMEWVKQDSGYVCDCDEHYHWIDTTMRCERGREWVDMCQSNKTACDPKGTFRCVTDQRTGAATCECNPGYTGRRCRAKVDACRMQIITFKRLNRKKGRIERMLKSGNEMCNINMSGVPIVITKVKSNVSNEIVNQSIASECIPTLGTTRYRCRCVYPFFEDTSIEIPNCFKRYGPCDHRICVHGSCLSSITDNEFSVCICDPGWDGDLCDHKSEHWSVWSDCLPVCGTNRTRTRRRSAVIRDPRPWVPPIEDIAEMPNYSTDQELMEEHGELTQVEVCPPRTGPQCPYHPSVPVREVNSVIFEFQAVLSLAVTLLLFASHVTIFHHMTLTLPGFLLTVLPLAVLLNSNNVVETLYTYFPTTELEANMSVDLLNKTLRSPQYPKMNYVTLVETQNPPDIMYGRFHGFFELFRKQLANKSREDTFAVRKALANVIHYTEGGTFYRQSRQLKDRSVGFQDLLDMWDIYYYCLTTYRFREDYNPCTAYFTKSDKNKANYYIMQLDWDPARDLRLIPLGREMLRIIFNLGLCQHFQYGAKFFCPNLCFGRAQRGSLWTGLPTVPGNPCIQIHNVKSLTCKSKRIWSSFIHQMFSELVDPQTWKLIPGEGSFLRWVKQESGYACDCTENYEWAETSMGCEPRAGWIDKCKGPSKEDKGPCDKEGTYECITEESTGEARCECRLGYAGRFCKTKYDACEMEIVSYVARNPVTNRIERMVSNGNQLCNINMSGMSISTVFGKMDAGSNKTEVKSLVSRCLPELGTFLYQCECVEPFSYDEHISVPNCLRRSSPCDKVLCVHGTCVTSVTKGAPAVCVCDLGYDGPRCEEKSSHWTVWSECLPVCGRNRKRKRRRTTGLRDPAPWKPREDNSMGLQSDVLNERPGRFIGEIVQVEICPPRVGSACPLVTAHDSTGAHGHYDIQTIEFQSTFIAVSILCTIFLLLSVYVLHAVALIKF</sequence>
<dbReference type="PROSITE" id="PS50026">
    <property type="entry name" value="EGF_3"/>
    <property type="match status" value="3"/>
</dbReference>
<evidence type="ECO:0000313" key="7">
    <source>
        <dbReference type="Proteomes" id="UP001497525"/>
    </source>
</evidence>
<feature type="chain" id="PRO_5043819618" description="EGF-like domain-containing protein" evidence="4">
    <location>
        <begin position="24"/>
        <end position="1228"/>
    </location>
</feature>
<dbReference type="PANTHER" id="PTHR24033">
    <property type="entry name" value="EGF-LIKE DOMAIN-CONTAINING PROTEIN"/>
    <property type="match status" value="1"/>
</dbReference>
<dbReference type="PROSITE" id="PS01186">
    <property type="entry name" value="EGF_2"/>
    <property type="match status" value="4"/>
</dbReference>
<feature type="disulfide bond" evidence="1">
    <location>
        <begin position="1090"/>
        <end position="1099"/>
    </location>
</feature>
<feature type="domain" description="EGF-like" evidence="5">
    <location>
        <begin position="314"/>
        <end position="356"/>
    </location>
</feature>
<feature type="disulfide bond" evidence="1">
    <location>
        <begin position="346"/>
        <end position="355"/>
    </location>
</feature>
<dbReference type="EMBL" id="CAXLJL010000267">
    <property type="protein sequence ID" value="CAL5135478.1"/>
    <property type="molecule type" value="Genomic_DNA"/>
</dbReference>
<feature type="disulfide bond" evidence="1">
    <location>
        <begin position="480"/>
        <end position="489"/>
    </location>
</feature>
<proteinExistence type="predicted"/>
<dbReference type="SMART" id="SM00181">
    <property type="entry name" value="EGF"/>
    <property type="match status" value="4"/>
</dbReference>
<accession>A0AAV2TK07</accession>
<keyword evidence="1" id="KW-1015">Disulfide bond</keyword>
<evidence type="ECO:0000256" key="1">
    <source>
        <dbReference type="PROSITE-ProRule" id="PRU00076"/>
    </source>
</evidence>
<feature type="signal peptide" evidence="4">
    <location>
        <begin position="1"/>
        <end position="23"/>
    </location>
</feature>
<dbReference type="SUPFAM" id="SSF57196">
    <property type="entry name" value="EGF/Laminin"/>
    <property type="match status" value="1"/>
</dbReference>
<evidence type="ECO:0000259" key="5">
    <source>
        <dbReference type="PROSITE" id="PS50026"/>
    </source>
</evidence>
<dbReference type="CDD" id="cd00055">
    <property type="entry name" value="EGF_Lam"/>
    <property type="match status" value="1"/>
</dbReference>
<feature type="domain" description="EGF-like" evidence="5">
    <location>
        <begin position="452"/>
        <end position="490"/>
    </location>
</feature>
<keyword evidence="4" id="KW-0732">Signal</keyword>
<organism evidence="6 7">
    <name type="scientific">Calicophoron daubneyi</name>
    <name type="common">Rumen fluke</name>
    <name type="synonym">Paramphistomum daubneyi</name>
    <dbReference type="NCBI Taxonomy" id="300641"/>
    <lineage>
        <taxon>Eukaryota</taxon>
        <taxon>Metazoa</taxon>
        <taxon>Spiralia</taxon>
        <taxon>Lophotrochozoa</taxon>
        <taxon>Platyhelminthes</taxon>
        <taxon>Trematoda</taxon>
        <taxon>Digenea</taxon>
        <taxon>Plagiorchiida</taxon>
        <taxon>Pronocephalata</taxon>
        <taxon>Paramphistomoidea</taxon>
        <taxon>Paramphistomidae</taxon>
        <taxon>Calicophoron</taxon>
    </lineage>
</organism>
<reference evidence="6" key="1">
    <citation type="submission" date="2024-06" db="EMBL/GenBank/DDBJ databases">
        <authorList>
            <person name="Liu X."/>
            <person name="Lenzi L."/>
            <person name="Haldenby T S."/>
            <person name="Uol C."/>
        </authorList>
    </citation>
    <scope>NUCLEOTIDE SEQUENCE</scope>
</reference>
<dbReference type="Gene3D" id="2.10.25.10">
    <property type="entry name" value="Laminin"/>
    <property type="match status" value="3"/>
</dbReference>
<feature type="disulfide bond" evidence="1">
    <location>
        <begin position="461"/>
        <end position="478"/>
    </location>
</feature>
<protein>
    <recommendedName>
        <fullName evidence="5">EGF-like domain-containing protein</fullName>
    </recommendedName>
</protein>
<evidence type="ECO:0000256" key="4">
    <source>
        <dbReference type="SAM" id="SignalP"/>
    </source>
</evidence>
<keyword evidence="3" id="KW-1133">Transmembrane helix</keyword>
<name>A0AAV2TK07_CALDB</name>
<dbReference type="InterPro" id="IPR051830">
    <property type="entry name" value="NOTCH_homolog"/>
</dbReference>
<dbReference type="InterPro" id="IPR000742">
    <property type="entry name" value="EGF"/>
</dbReference>
<keyword evidence="1" id="KW-0245">EGF-like domain</keyword>
<dbReference type="Proteomes" id="UP001497525">
    <property type="component" value="Unassembled WGS sequence"/>
</dbReference>
<evidence type="ECO:0000313" key="6">
    <source>
        <dbReference type="EMBL" id="CAL5135478.1"/>
    </source>
</evidence>
<evidence type="ECO:0000256" key="2">
    <source>
        <dbReference type="SAM" id="MobiDB-lite"/>
    </source>
</evidence>
<feature type="disulfide bond" evidence="1">
    <location>
        <begin position="1066"/>
        <end position="1076"/>
    </location>
</feature>
<dbReference type="PROSITE" id="PS00022">
    <property type="entry name" value="EGF_1"/>
    <property type="match status" value="4"/>
</dbReference>
<dbReference type="AlphaFoldDB" id="A0AAV2TK07"/>
<keyword evidence="3" id="KW-0472">Membrane</keyword>
<feature type="transmembrane region" description="Helical" evidence="3">
    <location>
        <begin position="1202"/>
        <end position="1226"/>
    </location>
</feature>
<evidence type="ECO:0000256" key="3">
    <source>
        <dbReference type="SAM" id="Phobius"/>
    </source>
</evidence>
<feature type="domain" description="EGF-like" evidence="5">
    <location>
        <begin position="1062"/>
        <end position="1100"/>
    </location>
</feature>
<keyword evidence="3" id="KW-0812">Transmembrane</keyword>
<dbReference type="PANTHER" id="PTHR24033:SF151">
    <property type="entry name" value="NOTCH 2"/>
    <property type="match status" value="1"/>
</dbReference>
<comment type="caution">
    <text evidence="6">The sequence shown here is derived from an EMBL/GenBank/DDBJ whole genome shotgun (WGS) entry which is preliminary data.</text>
</comment>
<feature type="disulfide bond" evidence="1">
    <location>
        <begin position="1071"/>
        <end position="1088"/>
    </location>
</feature>